<dbReference type="PANTHER" id="PTHR35046:SF9">
    <property type="entry name" value="RNA-DIRECTED DNA POLYMERASE"/>
    <property type="match status" value="1"/>
</dbReference>
<keyword evidence="9" id="KW-1185">Reference proteome</keyword>
<dbReference type="Pfam" id="PF17917">
    <property type="entry name" value="RT_RNaseH"/>
    <property type="match status" value="1"/>
</dbReference>
<dbReference type="InterPro" id="IPR041373">
    <property type="entry name" value="RT_RNaseH"/>
</dbReference>
<evidence type="ECO:0000313" key="9">
    <source>
        <dbReference type="Proteomes" id="UP000233551"/>
    </source>
</evidence>
<dbReference type="GO" id="GO:0003964">
    <property type="term" value="F:RNA-directed DNA polymerase activity"/>
    <property type="evidence" value="ECO:0007669"/>
    <property type="project" value="UniProtKB-KW"/>
</dbReference>
<evidence type="ECO:0000256" key="4">
    <source>
        <dbReference type="ARBA" id="ARBA00022759"/>
    </source>
</evidence>
<dbReference type="GO" id="GO:0016787">
    <property type="term" value="F:hydrolase activity"/>
    <property type="evidence" value="ECO:0007669"/>
    <property type="project" value="UniProtKB-KW"/>
</dbReference>
<dbReference type="Proteomes" id="UP000233551">
    <property type="component" value="Unassembled WGS sequence"/>
</dbReference>
<protein>
    <recommendedName>
        <fullName evidence="7">Reverse transcriptase RNase H-like domain-containing protein</fullName>
    </recommendedName>
</protein>
<dbReference type="AlphaFoldDB" id="A0A2I0K1G7"/>
<keyword evidence="2" id="KW-0548">Nucleotidyltransferase</keyword>
<evidence type="ECO:0000259" key="7">
    <source>
        <dbReference type="Pfam" id="PF17917"/>
    </source>
</evidence>
<feature type="non-terminal residue" evidence="8">
    <location>
        <position position="1"/>
    </location>
</feature>
<keyword evidence="5" id="KW-0378">Hydrolase</keyword>
<dbReference type="STRING" id="22663.A0A2I0K1G7"/>
<keyword evidence="3" id="KW-0540">Nuclease</keyword>
<feature type="domain" description="Reverse transcriptase RNase H-like" evidence="7">
    <location>
        <begin position="10"/>
        <end position="86"/>
    </location>
</feature>
<evidence type="ECO:0000256" key="6">
    <source>
        <dbReference type="ARBA" id="ARBA00022918"/>
    </source>
</evidence>
<sequence>CWYRCSSHAEGRPIAYFSEKLSGAALNYPTYDRELYALVQDLETWQYYLWPKEFVIHTDHESLKHLKGQHKLNKRHAQWVEFIETFPYVIWYKQGKENVVADALSRRYALLSTFDAKLLGFEHIKNLYADHYEFCEEYRACEITPCGNDLRANPFQEEENDANRSTTSRDPVQVPIGPITRARAKKFKDELNGLIQEEEIWPDYD</sequence>
<evidence type="ECO:0000256" key="5">
    <source>
        <dbReference type="ARBA" id="ARBA00022801"/>
    </source>
</evidence>
<proteinExistence type="predicted"/>
<keyword evidence="4" id="KW-0255">Endonuclease</keyword>
<dbReference type="CDD" id="cd09274">
    <property type="entry name" value="RNase_HI_RT_Ty3"/>
    <property type="match status" value="1"/>
</dbReference>
<dbReference type="PANTHER" id="PTHR35046">
    <property type="entry name" value="ZINC KNUCKLE (CCHC-TYPE) FAMILY PROTEIN"/>
    <property type="match status" value="1"/>
</dbReference>
<gene>
    <name evidence="8" type="ORF">CRG98_018042</name>
</gene>
<evidence type="ECO:0000313" key="8">
    <source>
        <dbReference type="EMBL" id="PKI61546.1"/>
    </source>
</evidence>
<evidence type="ECO:0000256" key="1">
    <source>
        <dbReference type="ARBA" id="ARBA00022679"/>
    </source>
</evidence>
<keyword evidence="1" id="KW-0808">Transferase</keyword>
<comment type="caution">
    <text evidence="8">The sequence shown here is derived from an EMBL/GenBank/DDBJ whole genome shotgun (WGS) entry which is preliminary data.</text>
</comment>
<dbReference type="InterPro" id="IPR043502">
    <property type="entry name" value="DNA/RNA_pol_sf"/>
</dbReference>
<evidence type="ECO:0000256" key="3">
    <source>
        <dbReference type="ARBA" id="ARBA00022722"/>
    </source>
</evidence>
<name>A0A2I0K1G7_PUNGR</name>
<evidence type="ECO:0000256" key="2">
    <source>
        <dbReference type="ARBA" id="ARBA00022695"/>
    </source>
</evidence>
<dbReference type="EMBL" id="PGOL01001028">
    <property type="protein sequence ID" value="PKI61546.1"/>
    <property type="molecule type" value="Genomic_DNA"/>
</dbReference>
<dbReference type="SUPFAM" id="SSF56672">
    <property type="entry name" value="DNA/RNA polymerases"/>
    <property type="match status" value="1"/>
</dbReference>
<organism evidence="8 9">
    <name type="scientific">Punica granatum</name>
    <name type="common">Pomegranate</name>
    <dbReference type="NCBI Taxonomy" id="22663"/>
    <lineage>
        <taxon>Eukaryota</taxon>
        <taxon>Viridiplantae</taxon>
        <taxon>Streptophyta</taxon>
        <taxon>Embryophyta</taxon>
        <taxon>Tracheophyta</taxon>
        <taxon>Spermatophyta</taxon>
        <taxon>Magnoliopsida</taxon>
        <taxon>eudicotyledons</taxon>
        <taxon>Gunneridae</taxon>
        <taxon>Pentapetalae</taxon>
        <taxon>rosids</taxon>
        <taxon>malvids</taxon>
        <taxon>Myrtales</taxon>
        <taxon>Lythraceae</taxon>
        <taxon>Punica</taxon>
    </lineage>
</organism>
<keyword evidence="6" id="KW-0695">RNA-directed DNA polymerase</keyword>
<reference evidence="8 9" key="1">
    <citation type="submission" date="2017-11" db="EMBL/GenBank/DDBJ databases">
        <title>De-novo sequencing of pomegranate (Punica granatum L.) genome.</title>
        <authorList>
            <person name="Akparov Z."/>
            <person name="Amiraslanov A."/>
            <person name="Hajiyeva S."/>
            <person name="Abbasov M."/>
            <person name="Kaur K."/>
            <person name="Hamwieh A."/>
            <person name="Solovyev V."/>
            <person name="Salamov A."/>
            <person name="Braich B."/>
            <person name="Kosarev P."/>
            <person name="Mahmoud A."/>
            <person name="Hajiyev E."/>
            <person name="Babayeva S."/>
            <person name="Izzatullayeva V."/>
            <person name="Mammadov A."/>
            <person name="Mammadov A."/>
            <person name="Sharifova S."/>
            <person name="Ojaghi J."/>
            <person name="Eynullazada K."/>
            <person name="Bayramov B."/>
            <person name="Abdulazimova A."/>
            <person name="Shahmuradov I."/>
        </authorList>
    </citation>
    <scope>NUCLEOTIDE SEQUENCE [LARGE SCALE GENOMIC DNA]</scope>
    <source>
        <strain evidence="9">cv. AG2017</strain>
        <tissue evidence="8">Leaf</tissue>
    </source>
</reference>
<accession>A0A2I0K1G7</accession>
<dbReference type="GO" id="GO:0004519">
    <property type="term" value="F:endonuclease activity"/>
    <property type="evidence" value="ECO:0007669"/>
    <property type="project" value="UniProtKB-KW"/>
</dbReference>